<dbReference type="NCBIfam" id="TIGR00036">
    <property type="entry name" value="dapB"/>
    <property type="match status" value="1"/>
</dbReference>
<comment type="catalytic activity">
    <reaction evidence="11 13">
        <text>(S)-2,3,4,5-tetrahydrodipicolinate + NADP(+) + H2O = (2S,4S)-4-hydroxy-2,3,4,5-tetrahydrodipicolinate + NADPH + H(+)</text>
        <dbReference type="Rhea" id="RHEA:35331"/>
        <dbReference type="ChEBI" id="CHEBI:15377"/>
        <dbReference type="ChEBI" id="CHEBI:15378"/>
        <dbReference type="ChEBI" id="CHEBI:16845"/>
        <dbReference type="ChEBI" id="CHEBI:57783"/>
        <dbReference type="ChEBI" id="CHEBI:58349"/>
        <dbReference type="ChEBI" id="CHEBI:67139"/>
        <dbReference type="EC" id="1.17.1.8"/>
    </reaction>
</comment>
<keyword evidence="2 13" id="KW-0963">Cytoplasm</keyword>
<evidence type="ECO:0000256" key="6">
    <source>
        <dbReference type="ARBA" id="ARBA00023002"/>
    </source>
</evidence>
<dbReference type="HAMAP" id="MF_00102">
    <property type="entry name" value="DapB"/>
    <property type="match status" value="1"/>
</dbReference>
<proteinExistence type="inferred from homology"/>
<evidence type="ECO:0000313" key="17">
    <source>
        <dbReference type="Proteomes" id="UP000315648"/>
    </source>
</evidence>
<dbReference type="InterPro" id="IPR000846">
    <property type="entry name" value="DapB_N"/>
</dbReference>
<dbReference type="SUPFAM" id="SSF55347">
    <property type="entry name" value="Glyceraldehyde-3-phosphate dehydrogenase-like, C-terminal domain"/>
    <property type="match status" value="1"/>
</dbReference>
<evidence type="ECO:0000256" key="13">
    <source>
        <dbReference type="HAMAP-Rule" id="MF_00102"/>
    </source>
</evidence>
<dbReference type="PIRSF" id="PIRSF000161">
    <property type="entry name" value="DHPR"/>
    <property type="match status" value="1"/>
</dbReference>
<sequence length="243" mass="25653">MSLRIALIGARGRMGQAITAAAKEAGATVVAALDQGDDLAAGISQADAVIDFSFHAATANVISLCAQHNKALVIGTTGHSADEKKHLLVEAAKIPCVWSGNYSVGVNLLFALTRRASAVLGSDYDAEVIEMHHRFKKDAPSGTAARLLEIILDERKLTADALRHGREGITGERTSTEVGIHALRGGDVVGDHTVMFAALGERIELTHKASDRGIFARGAIRAAQWVVGRPAGVYDMQDVLGLK</sequence>
<feature type="domain" description="Dihydrodipicolinate reductase N-terminal" evidence="14">
    <location>
        <begin position="4"/>
        <end position="102"/>
    </location>
</feature>
<evidence type="ECO:0000256" key="5">
    <source>
        <dbReference type="ARBA" id="ARBA00022915"/>
    </source>
</evidence>
<feature type="binding site" evidence="13">
    <location>
        <position position="133"/>
    </location>
    <ligand>
        <name>(S)-2,3,4,5-tetrahydrodipicolinate</name>
        <dbReference type="ChEBI" id="CHEBI:16845"/>
    </ligand>
</feature>
<dbReference type="AlphaFoldDB" id="A0A556QNR5"/>
<evidence type="ECO:0000256" key="4">
    <source>
        <dbReference type="ARBA" id="ARBA00022857"/>
    </source>
</evidence>
<evidence type="ECO:0000256" key="7">
    <source>
        <dbReference type="ARBA" id="ARBA00023027"/>
    </source>
</evidence>
<dbReference type="EC" id="1.17.1.8" evidence="10 13"/>
<keyword evidence="4 13" id="KW-0521">NADP</keyword>
<dbReference type="InterPro" id="IPR022664">
    <property type="entry name" value="DapB_N_CS"/>
</dbReference>
<evidence type="ECO:0000313" key="16">
    <source>
        <dbReference type="EMBL" id="TSJ78267.1"/>
    </source>
</evidence>
<feature type="binding site" evidence="13">
    <location>
        <position position="34"/>
    </location>
    <ligand>
        <name>NAD(+)</name>
        <dbReference type="ChEBI" id="CHEBI:57540"/>
    </ligand>
</feature>
<dbReference type="GO" id="GO:0019877">
    <property type="term" value="P:diaminopimelate biosynthetic process"/>
    <property type="evidence" value="ECO:0007669"/>
    <property type="project" value="UniProtKB-UniRule"/>
</dbReference>
<dbReference type="Gene3D" id="3.30.360.10">
    <property type="entry name" value="Dihydrodipicolinate Reductase, domain 2"/>
    <property type="match status" value="1"/>
</dbReference>
<keyword evidence="8 13" id="KW-0457">Lysine biosynthesis</keyword>
<evidence type="ECO:0000259" key="15">
    <source>
        <dbReference type="Pfam" id="PF05173"/>
    </source>
</evidence>
<evidence type="ECO:0000256" key="1">
    <source>
        <dbReference type="ARBA" id="ARBA00006642"/>
    </source>
</evidence>
<comment type="catalytic activity">
    <reaction evidence="12 13">
        <text>(S)-2,3,4,5-tetrahydrodipicolinate + NAD(+) + H2O = (2S,4S)-4-hydroxy-2,3,4,5-tetrahydrodipicolinate + NADH + H(+)</text>
        <dbReference type="Rhea" id="RHEA:35323"/>
        <dbReference type="ChEBI" id="CHEBI:15377"/>
        <dbReference type="ChEBI" id="CHEBI:15378"/>
        <dbReference type="ChEBI" id="CHEBI:16845"/>
        <dbReference type="ChEBI" id="CHEBI:57540"/>
        <dbReference type="ChEBI" id="CHEBI:57945"/>
        <dbReference type="ChEBI" id="CHEBI:67139"/>
        <dbReference type="EC" id="1.17.1.8"/>
    </reaction>
</comment>
<dbReference type="InterPro" id="IPR023940">
    <property type="entry name" value="DHDPR_bac"/>
</dbReference>
<dbReference type="OrthoDB" id="9790352at2"/>
<dbReference type="InterPro" id="IPR036291">
    <property type="entry name" value="NAD(P)-bd_dom_sf"/>
</dbReference>
<evidence type="ECO:0000256" key="10">
    <source>
        <dbReference type="ARBA" id="ARBA00038983"/>
    </source>
</evidence>
<comment type="caution">
    <text evidence="13">Lacks conserved residue(s) required for the propagation of feature annotation.</text>
</comment>
<evidence type="ECO:0000259" key="14">
    <source>
        <dbReference type="Pfam" id="PF01113"/>
    </source>
</evidence>
<dbReference type="Proteomes" id="UP000315648">
    <property type="component" value="Unassembled WGS sequence"/>
</dbReference>
<feature type="binding site" evidence="13">
    <location>
        <begin position="9"/>
        <end position="14"/>
    </location>
    <ligand>
        <name>NAD(+)</name>
        <dbReference type="ChEBI" id="CHEBI:57540"/>
    </ligand>
</feature>
<dbReference type="PROSITE" id="PS01298">
    <property type="entry name" value="DAPB"/>
    <property type="match status" value="1"/>
</dbReference>
<feature type="binding site" evidence="13">
    <location>
        <begin position="75"/>
        <end position="77"/>
    </location>
    <ligand>
        <name>NAD(+)</name>
        <dbReference type="ChEBI" id="CHEBI:57540"/>
    </ligand>
</feature>
<dbReference type="GO" id="GO:0005737">
    <property type="term" value="C:cytoplasm"/>
    <property type="evidence" value="ECO:0007669"/>
    <property type="project" value="UniProtKB-SubCell"/>
</dbReference>
<dbReference type="InterPro" id="IPR022663">
    <property type="entry name" value="DapB_C"/>
</dbReference>
<evidence type="ECO:0000256" key="2">
    <source>
        <dbReference type="ARBA" id="ARBA00022490"/>
    </source>
</evidence>
<evidence type="ECO:0000256" key="8">
    <source>
        <dbReference type="ARBA" id="ARBA00023154"/>
    </source>
</evidence>
<comment type="caution">
    <text evidence="16">The sequence shown here is derived from an EMBL/GenBank/DDBJ whole genome shotgun (WGS) entry which is preliminary data.</text>
</comment>
<evidence type="ECO:0000256" key="9">
    <source>
        <dbReference type="ARBA" id="ARBA00037922"/>
    </source>
</evidence>
<feature type="binding site" evidence="13">
    <location>
        <begin position="99"/>
        <end position="102"/>
    </location>
    <ligand>
        <name>NAD(+)</name>
        <dbReference type="ChEBI" id="CHEBI:57540"/>
    </ligand>
</feature>
<dbReference type="EMBL" id="VMBG01000001">
    <property type="protein sequence ID" value="TSJ78267.1"/>
    <property type="molecule type" value="Genomic_DNA"/>
</dbReference>
<dbReference type="FunFam" id="3.30.360.10:FF:000004">
    <property type="entry name" value="4-hydroxy-tetrahydrodipicolinate reductase"/>
    <property type="match status" value="1"/>
</dbReference>
<dbReference type="PANTHER" id="PTHR20836:SF0">
    <property type="entry name" value="4-HYDROXY-TETRAHYDRODIPICOLINATE REDUCTASE 1, CHLOROPLASTIC-RELATED"/>
    <property type="match status" value="1"/>
</dbReference>
<evidence type="ECO:0000256" key="11">
    <source>
        <dbReference type="ARBA" id="ARBA00049080"/>
    </source>
</evidence>
<dbReference type="CDD" id="cd02274">
    <property type="entry name" value="DHDPR_N"/>
    <property type="match status" value="1"/>
</dbReference>
<protein>
    <recommendedName>
        <fullName evidence="10 13">4-hydroxy-tetrahydrodipicolinate reductase</fullName>
        <shortName evidence="13">HTPA reductase</shortName>
        <ecNumber evidence="10 13">1.17.1.8</ecNumber>
    </recommendedName>
</protein>
<evidence type="ECO:0000256" key="3">
    <source>
        <dbReference type="ARBA" id="ARBA00022605"/>
    </source>
</evidence>
<dbReference type="Gene3D" id="3.40.50.720">
    <property type="entry name" value="NAD(P)-binding Rossmann-like Domain"/>
    <property type="match status" value="1"/>
</dbReference>
<dbReference type="RefSeq" id="WP_144228608.1">
    <property type="nucleotide sequence ID" value="NZ_CBCRVV010000003.1"/>
</dbReference>
<dbReference type="Pfam" id="PF01113">
    <property type="entry name" value="DapB_N"/>
    <property type="match status" value="1"/>
</dbReference>
<keyword evidence="7 13" id="KW-0520">NAD</keyword>
<comment type="function">
    <text evidence="13">Catalyzes the conversion of 4-hydroxy-tetrahydrodipicolinate (HTPA) to tetrahydrodipicolinate.</text>
</comment>
<dbReference type="PANTHER" id="PTHR20836">
    <property type="entry name" value="DIHYDRODIPICOLINATE REDUCTASE"/>
    <property type="match status" value="1"/>
</dbReference>
<dbReference type="GO" id="GO:0008839">
    <property type="term" value="F:4-hydroxy-tetrahydrodipicolinate reductase"/>
    <property type="evidence" value="ECO:0007669"/>
    <property type="project" value="UniProtKB-UniRule"/>
</dbReference>
<keyword evidence="6 13" id="KW-0560">Oxidoreductase</keyword>
<keyword evidence="17" id="KW-1185">Reference proteome</keyword>
<feature type="active site" description="Proton donor" evidence="13">
    <location>
        <position position="136"/>
    </location>
</feature>
<comment type="pathway">
    <text evidence="9 13">Amino-acid biosynthesis; L-lysine biosynthesis via DAP pathway; (S)-tetrahydrodipicolinate from L-aspartate: step 4/4.</text>
</comment>
<dbReference type="Pfam" id="PF05173">
    <property type="entry name" value="DapB_C"/>
    <property type="match status" value="1"/>
</dbReference>
<dbReference type="GO" id="GO:0051287">
    <property type="term" value="F:NAD binding"/>
    <property type="evidence" value="ECO:0007669"/>
    <property type="project" value="UniProtKB-UniRule"/>
</dbReference>
<feature type="binding site" evidence="13">
    <location>
        <begin position="142"/>
        <end position="143"/>
    </location>
    <ligand>
        <name>(S)-2,3,4,5-tetrahydrodipicolinate</name>
        <dbReference type="ChEBI" id="CHEBI:16845"/>
    </ligand>
</feature>
<gene>
    <name evidence="13" type="primary">dapB</name>
    <name evidence="16" type="ORF">FPL22_02890</name>
</gene>
<dbReference type="GO" id="GO:0050661">
    <property type="term" value="F:NADP binding"/>
    <property type="evidence" value="ECO:0007669"/>
    <property type="project" value="UniProtKB-UniRule"/>
</dbReference>
<keyword evidence="3 13" id="KW-0028">Amino-acid biosynthesis</keyword>
<comment type="similarity">
    <text evidence="1 13">Belongs to the DapB family.</text>
</comment>
<accession>A0A556QNR5</accession>
<keyword evidence="5 13" id="KW-0220">Diaminopimelate biosynthesis</keyword>
<dbReference type="GO" id="GO:0009089">
    <property type="term" value="P:lysine biosynthetic process via diaminopimelate"/>
    <property type="evidence" value="ECO:0007669"/>
    <property type="project" value="UniProtKB-UniRule"/>
</dbReference>
<dbReference type="UniPathway" id="UPA00034">
    <property type="reaction ID" value="UER00018"/>
</dbReference>
<evidence type="ECO:0000256" key="12">
    <source>
        <dbReference type="ARBA" id="ARBA00049396"/>
    </source>
</evidence>
<dbReference type="GO" id="GO:0016726">
    <property type="term" value="F:oxidoreductase activity, acting on CH or CH2 groups, NAD or NADP as acceptor"/>
    <property type="evidence" value="ECO:0007669"/>
    <property type="project" value="UniProtKB-UniRule"/>
</dbReference>
<organism evidence="16 17">
    <name type="scientific">Rariglobus hedericola</name>
    <dbReference type="NCBI Taxonomy" id="2597822"/>
    <lineage>
        <taxon>Bacteria</taxon>
        <taxon>Pseudomonadati</taxon>
        <taxon>Verrucomicrobiota</taxon>
        <taxon>Opitutia</taxon>
        <taxon>Opitutales</taxon>
        <taxon>Opitutaceae</taxon>
        <taxon>Rariglobus</taxon>
    </lineage>
</organism>
<dbReference type="SUPFAM" id="SSF51735">
    <property type="entry name" value="NAD(P)-binding Rossmann-fold domains"/>
    <property type="match status" value="1"/>
</dbReference>
<feature type="active site" description="Proton donor/acceptor" evidence="13">
    <location>
        <position position="132"/>
    </location>
</feature>
<feature type="domain" description="Dihydrodipicolinate reductase C-terminal" evidence="15">
    <location>
        <begin position="105"/>
        <end position="240"/>
    </location>
</feature>
<comment type="subunit">
    <text evidence="13">Homotetramer.</text>
</comment>
<reference evidence="16 17" key="1">
    <citation type="submission" date="2019-07" db="EMBL/GenBank/DDBJ databases">
        <title>Description of 53C-WASEF.</title>
        <authorList>
            <person name="Pitt A."/>
            <person name="Hahn M.W."/>
        </authorList>
    </citation>
    <scope>NUCLEOTIDE SEQUENCE [LARGE SCALE GENOMIC DNA]</scope>
    <source>
        <strain evidence="16 17">53C-WASEF</strain>
    </source>
</reference>
<name>A0A556QNR5_9BACT</name>
<comment type="caution">
    <text evidence="13">Was originally thought to be a dihydrodipicolinate reductase (DHDPR), catalyzing the conversion of dihydrodipicolinate to tetrahydrodipicolinate. However, it was shown in E.coli that the substrate of the enzymatic reaction is not dihydrodipicolinate (DHDP) but in fact (2S,4S)-4-hydroxy-2,3,4,5-tetrahydrodipicolinic acid (HTPA), the product released by the DapA-catalyzed reaction.</text>
</comment>
<comment type="subcellular location">
    <subcellularLocation>
        <location evidence="13">Cytoplasm</location>
    </subcellularLocation>
</comment>